<dbReference type="GO" id="GO:1990281">
    <property type="term" value="C:efflux pump complex"/>
    <property type="evidence" value="ECO:0007669"/>
    <property type="project" value="TreeGrafter"/>
</dbReference>
<dbReference type="GO" id="GO:0015562">
    <property type="term" value="F:efflux transmembrane transporter activity"/>
    <property type="evidence" value="ECO:0007669"/>
    <property type="project" value="InterPro"/>
</dbReference>
<comment type="similarity">
    <text evidence="2">Belongs to the outer membrane factor (OMF) (TC 1.B.17) family.</text>
</comment>
<evidence type="ECO:0000256" key="1">
    <source>
        <dbReference type="ARBA" id="ARBA00004442"/>
    </source>
</evidence>
<keyword evidence="5" id="KW-0812">Transmembrane</keyword>
<dbReference type="GO" id="GO:0009279">
    <property type="term" value="C:cell outer membrane"/>
    <property type="evidence" value="ECO:0007669"/>
    <property type="project" value="UniProtKB-SubCell"/>
</dbReference>
<evidence type="ECO:0000256" key="7">
    <source>
        <dbReference type="ARBA" id="ARBA00023237"/>
    </source>
</evidence>
<dbReference type="Gene3D" id="1.20.1600.10">
    <property type="entry name" value="Outer membrane efflux proteins (OEP)"/>
    <property type="match status" value="1"/>
</dbReference>
<evidence type="ECO:0000256" key="8">
    <source>
        <dbReference type="SAM" id="MobiDB-lite"/>
    </source>
</evidence>
<dbReference type="RefSeq" id="WP_303593172.1">
    <property type="nucleotide sequence ID" value="NZ_JAUORK010000005.1"/>
</dbReference>
<keyword evidence="9" id="KW-0732">Signal</keyword>
<dbReference type="Pfam" id="PF02321">
    <property type="entry name" value="OEP"/>
    <property type="match status" value="2"/>
</dbReference>
<comment type="caution">
    <text evidence="10">The sequence shown here is derived from an EMBL/GenBank/DDBJ whole genome shotgun (WGS) entry which is preliminary data.</text>
</comment>
<evidence type="ECO:0000256" key="6">
    <source>
        <dbReference type="ARBA" id="ARBA00023136"/>
    </source>
</evidence>
<feature type="chain" id="PRO_5042944362" evidence="9">
    <location>
        <begin position="26"/>
        <end position="448"/>
    </location>
</feature>
<sequence length="448" mass="49499">MPATKRCVAICVISAGLSASLPATAQTNRDLAAVLSDVLAHDPRIEAARANVRAAGTEIEIAEDGYWPRLESSVGTEDNFTEGGYRLTLSQMLYDWGQVEAEVEQRKAEQNVERDTLDQTRMEIAQEAITVYIDLGANRAMMRRVRDYIEKLESLERLANDRTFSGYGDRVELDRAAVDLASAREWLARLQGDADTARQELEILSGRSFRDVALSAPPPLPIVADLARDPATTDAAITNAPAYRSHVSQQNAARHALSLSEAERWPELRLEATSSRYESNDDMVSDSSIGLRIEAPVFQGLTPLRQPEADRARLTAAQFETASTARELRRQIKRLSASQPAVEARIKALDQQARSGERLRSSYRDQFITGSRNIEDLLTIESEIFAARRQMIELNTQLLTDQYDLATQLGALPLVSSPYRAEAAATPPETAHTSLPHSHHHASQGVSP</sequence>
<dbReference type="EMBL" id="JAUORK010000005">
    <property type="protein sequence ID" value="MDO6671534.1"/>
    <property type="molecule type" value="Genomic_DNA"/>
</dbReference>
<dbReference type="GO" id="GO:0015288">
    <property type="term" value="F:porin activity"/>
    <property type="evidence" value="ECO:0007669"/>
    <property type="project" value="TreeGrafter"/>
</dbReference>
<dbReference type="PANTHER" id="PTHR30026:SF22">
    <property type="entry name" value="OUTER MEMBRANE EFFLUX PROTEIN"/>
    <property type="match status" value="1"/>
</dbReference>
<comment type="subcellular location">
    <subcellularLocation>
        <location evidence="1">Cell outer membrane</location>
    </subcellularLocation>
</comment>
<evidence type="ECO:0000256" key="5">
    <source>
        <dbReference type="ARBA" id="ARBA00022692"/>
    </source>
</evidence>
<gene>
    <name evidence="10" type="ORF">Q4535_05320</name>
</gene>
<keyword evidence="6" id="KW-0472">Membrane</keyword>
<name>A0AAP4TXD9_9GAMM</name>
<protein>
    <submittedName>
        <fullName evidence="10">TolC family protein</fullName>
    </submittedName>
</protein>
<evidence type="ECO:0000313" key="11">
    <source>
        <dbReference type="Proteomes" id="UP001170481"/>
    </source>
</evidence>
<dbReference type="Proteomes" id="UP001170481">
    <property type="component" value="Unassembled WGS sequence"/>
</dbReference>
<proteinExistence type="inferred from homology"/>
<dbReference type="InterPro" id="IPR003423">
    <property type="entry name" value="OMP_efflux"/>
</dbReference>
<dbReference type="AlphaFoldDB" id="A0AAP4TXD9"/>
<reference evidence="10" key="1">
    <citation type="submission" date="2023-07" db="EMBL/GenBank/DDBJ databases">
        <title>Genome content predicts the carbon catabolic preferences of heterotrophic bacteria.</title>
        <authorList>
            <person name="Gralka M."/>
        </authorList>
    </citation>
    <scope>NUCLEOTIDE SEQUENCE</scope>
    <source>
        <strain evidence="10">C2R13</strain>
    </source>
</reference>
<evidence type="ECO:0000256" key="9">
    <source>
        <dbReference type="SAM" id="SignalP"/>
    </source>
</evidence>
<keyword evidence="3" id="KW-0813">Transport</keyword>
<organism evidence="10 11">
    <name type="scientific">Cobetia amphilecti</name>
    <dbReference type="NCBI Taxonomy" id="1055104"/>
    <lineage>
        <taxon>Bacteria</taxon>
        <taxon>Pseudomonadati</taxon>
        <taxon>Pseudomonadota</taxon>
        <taxon>Gammaproteobacteria</taxon>
        <taxon>Oceanospirillales</taxon>
        <taxon>Halomonadaceae</taxon>
        <taxon>Cobetia</taxon>
    </lineage>
</organism>
<feature type="compositionally biased region" description="Low complexity" evidence="8">
    <location>
        <begin position="421"/>
        <end position="431"/>
    </location>
</feature>
<keyword evidence="4" id="KW-1134">Transmembrane beta strand</keyword>
<dbReference type="SUPFAM" id="SSF56954">
    <property type="entry name" value="Outer membrane efflux proteins (OEP)"/>
    <property type="match status" value="1"/>
</dbReference>
<evidence type="ECO:0000256" key="4">
    <source>
        <dbReference type="ARBA" id="ARBA00022452"/>
    </source>
</evidence>
<evidence type="ECO:0000256" key="2">
    <source>
        <dbReference type="ARBA" id="ARBA00007613"/>
    </source>
</evidence>
<evidence type="ECO:0000256" key="3">
    <source>
        <dbReference type="ARBA" id="ARBA00022448"/>
    </source>
</evidence>
<dbReference type="PANTHER" id="PTHR30026">
    <property type="entry name" value="OUTER MEMBRANE PROTEIN TOLC"/>
    <property type="match status" value="1"/>
</dbReference>
<feature type="region of interest" description="Disordered" evidence="8">
    <location>
        <begin position="420"/>
        <end position="448"/>
    </location>
</feature>
<feature type="signal peptide" evidence="9">
    <location>
        <begin position="1"/>
        <end position="25"/>
    </location>
</feature>
<dbReference type="InterPro" id="IPR051906">
    <property type="entry name" value="TolC-like"/>
</dbReference>
<evidence type="ECO:0000313" key="10">
    <source>
        <dbReference type="EMBL" id="MDO6671534.1"/>
    </source>
</evidence>
<keyword evidence="7" id="KW-0998">Cell outer membrane</keyword>
<accession>A0AAP4TXD9</accession>